<accession>A0A015UAN0</accession>
<gene>
    <name evidence="2" type="ORF">M125_1348</name>
</gene>
<sequence>MMRYMNRRKNTLGILPLLATVLLSAASCTESVVQDMETAGDSGAIRFSLPTLTRSAIGSADDLNTDGQSFSVWGSYRHTSGTDNDVQIFDNTTVTYGSGTGWTYGGGLLYWQSGNTYDFYALYPSTGTLGDAVSVACTDGTFTVKNFVATKGHDLMTAERTNIVIEADKAPESVSFKFSHRLTRLAFNIRAVGRGVTVTSFKVNGVTYKGDLTWNASGGSSWSNTAKTNDSDALLAAKDISITAGETRNMLGDVLLLPHTDLTGTEIAVSYRFEGETADRNSTVNLSGGNAKQWDAGSQYAYTLTVSAASLAINVKVLDWDEQDTSVSWQ</sequence>
<dbReference type="Gene3D" id="2.60.40.2620">
    <property type="entry name" value="Fimbrillin-like"/>
    <property type="match status" value="1"/>
</dbReference>
<dbReference type="InterPro" id="IPR025049">
    <property type="entry name" value="Mfa-like_1"/>
</dbReference>
<dbReference type="CDD" id="cd13121">
    <property type="entry name" value="BF2867_like_C"/>
    <property type="match status" value="1"/>
</dbReference>
<evidence type="ECO:0000313" key="2">
    <source>
        <dbReference type="EMBL" id="EXY91882.1"/>
    </source>
</evidence>
<dbReference type="InterPro" id="IPR042278">
    <property type="entry name" value="Mfa-like_1_N"/>
</dbReference>
<dbReference type="AlphaFoldDB" id="A0A015UAN0"/>
<dbReference type="Proteomes" id="UP000020773">
    <property type="component" value="Unassembled WGS sequence"/>
</dbReference>
<feature type="signal peptide" evidence="1">
    <location>
        <begin position="1"/>
        <end position="25"/>
    </location>
</feature>
<dbReference type="Pfam" id="PF13149">
    <property type="entry name" value="Mfa_like_1"/>
    <property type="match status" value="1"/>
</dbReference>
<dbReference type="CDD" id="cd13120">
    <property type="entry name" value="BF2867_like_N"/>
    <property type="match status" value="1"/>
</dbReference>
<dbReference type="EMBL" id="JGDB01000027">
    <property type="protein sequence ID" value="EXY91882.1"/>
    <property type="molecule type" value="Genomic_DNA"/>
</dbReference>
<proteinExistence type="predicted"/>
<protein>
    <recommendedName>
        <fullName evidence="4">Fimbrillin family protein</fullName>
    </recommendedName>
</protein>
<name>A0A015UAN0_BACFG</name>
<feature type="chain" id="PRO_5001477497" description="Fimbrillin family protein" evidence="1">
    <location>
        <begin position="26"/>
        <end position="330"/>
    </location>
</feature>
<dbReference type="PROSITE" id="PS51257">
    <property type="entry name" value="PROKAR_LIPOPROTEIN"/>
    <property type="match status" value="1"/>
</dbReference>
<evidence type="ECO:0000313" key="3">
    <source>
        <dbReference type="Proteomes" id="UP000020773"/>
    </source>
</evidence>
<organism evidence="2 3">
    <name type="scientific">Bacteroides fragilis str. 3998T(B)3</name>
    <dbReference type="NCBI Taxonomy" id="1339316"/>
    <lineage>
        <taxon>Bacteria</taxon>
        <taxon>Pseudomonadati</taxon>
        <taxon>Bacteroidota</taxon>
        <taxon>Bacteroidia</taxon>
        <taxon>Bacteroidales</taxon>
        <taxon>Bacteroidaceae</taxon>
        <taxon>Bacteroides</taxon>
    </lineage>
</organism>
<comment type="caution">
    <text evidence="2">The sequence shown here is derived from an EMBL/GenBank/DDBJ whole genome shotgun (WGS) entry which is preliminary data.</text>
</comment>
<reference evidence="2 3" key="1">
    <citation type="submission" date="2014-02" db="EMBL/GenBank/DDBJ databases">
        <authorList>
            <person name="Sears C."/>
            <person name="Carroll K."/>
            <person name="Sack B.R."/>
            <person name="Qadri F."/>
            <person name="Myers L.L."/>
            <person name="Chung G.-T."/>
            <person name="Escheverria P."/>
            <person name="Fraser C.M."/>
            <person name="Sadzewicz L."/>
            <person name="Shefchek K.A."/>
            <person name="Tallon L."/>
            <person name="Das S.P."/>
            <person name="Daugherty S."/>
            <person name="Mongodin E.F."/>
        </authorList>
    </citation>
    <scope>NUCLEOTIDE SEQUENCE [LARGE SCALE GENOMIC DNA]</scope>
    <source>
        <strain evidence="3">3998T(B)3</strain>
    </source>
</reference>
<dbReference type="PATRIC" id="fig|1339316.3.peg.1310"/>
<keyword evidence="1" id="KW-0732">Signal</keyword>
<evidence type="ECO:0008006" key="4">
    <source>
        <dbReference type="Google" id="ProtNLM"/>
    </source>
</evidence>
<evidence type="ECO:0000256" key="1">
    <source>
        <dbReference type="SAM" id="SignalP"/>
    </source>
</evidence>
<dbReference type="Gene3D" id="2.60.40.2630">
    <property type="match status" value="1"/>
</dbReference>